<dbReference type="AlphaFoldDB" id="A0A8B6G2H3"/>
<feature type="coiled-coil region" evidence="1">
    <location>
        <begin position="12"/>
        <end position="56"/>
    </location>
</feature>
<feature type="compositionally biased region" description="Basic and acidic residues" evidence="2">
    <location>
        <begin position="119"/>
        <end position="129"/>
    </location>
</feature>
<reference evidence="3" key="1">
    <citation type="submission" date="2018-11" db="EMBL/GenBank/DDBJ databases">
        <authorList>
            <person name="Alioto T."/>
            <person name="Alioto T."/>
        </authorList>
    </citation>
    <scope>NUCLEOTIDE SEQUENCE</scope>
</reference>
<sequence>MTKKKAIRVGHRGAARRLISKIEEELEKETTQRDEIESLCETLKKKRDILSELDNEILEEIAEENMEAEIEDSDRYVLDIERILTKVRNSSSSKQKNKSNETSSNQNLNPNAADFLPSDVRKNITRDRGNDDWDIESLRTAIKREVCVQVAGQSTGTSNEDLEILPTASFIAETFPERTENSHCGKRHHTSIHVQVHNTEPKSLTENQYSTQKTVAHTAVEETPLELTTSLHSTV</sequence>
<dbReference type="EMBL" id="UYJE01007766">
    <property type="protein sequence ID" value="VDI57723.1"/>
    <property type="molecule type" value="Genomic_DNA"/>
</dbReference>
<evidence type="ECO:0000256" key="2">
    <source>
        <dbReference type="SAM" id="MobiDB-lite"/>
    </source>
</evidence>
<feature type="compositionally biased region" description="Low complexity" evidence="2">
    <location>
        <begin position="89"/>
        <end position="107"/>
    </location>
</feature>
<accession>A0A8B6G2H3</accession>
<evidence type="ECO:0000313" key="3">
    <source>
        <dbReference type="EMBL" id="VDI57723.1"/>
    </source>
</evidence>
<evidence type="ECO:0000256" key="1">
    <source>
        <dbReference type="SAM" id="Coils"/>
    </source>
</evidence>
<organism evidence="3 4">
    <name type="scientific">Mytilus galloprovincialis</name>
    <name type="common">Mediterranean mussel</name>
    <dbReference type="NCBI Taxonomy" id="29158"/>
    <lineage>
        <taxon>Eukaryota</taxon>
        <taxon>Metazoa</taxon>
        <taxon>Spiralia</taxon>
        <taxon>Lophotrochozoa</taxon>
        <taxon>Mollusca</taxon>
        <taxon>Bivalvia</taxon>
        <taxon>Autobranchia</taxon>
        <taxon>Pteriomorphia</taxon>
        <taxon>Mytilida</taxon>
        <taxon>Mytiloidea</taxon>
        <taxon>Mytilidae</taxon>
        <taxon>Mytilinae</taxon>
        <taxon>Mytilus</taxon>
    </lineage>
</organism>
<evidence type="ECO:0000313" key="4">
    <source>
        <dbReference type="Proteomes" id="UP000596742"/>
    </source>
</evidence>
<comment type="caution">
    <text evidence="3">The sequence shown here is derived from an EMBL/GenBank/DDBJ whole genome shotgun (WGS) entry which is preliminary data.</text>
</comment>
<dbReference type="Proteomes" id="UP000596742">
    <property type="component" value="Unassembled WGS sequence"/>
</dbReference>
<name>A0A8B6G2H3_MYTGA</name>
<protein>
    <submittedName>
        <fullName evidence="3">Uncharacterized protein</fullName>
    </submittedName>
</protein>
<proteinExistence type="predicted"/>
<keyword evidence="1" id="KW-0175">Coiled coil</keyword>
<feature type="region of interest" description="Disordered" evidence="2">
    <location>
        <begin position="88"/>
        <end position="129"/>
    </location>
</feature>
<keyword evidence="4" id="KW-1185">Reference proteome</keyword>
<gene>
    <name evidence="3" type="ORF">MGAL_10B035698</name>
</gene>